<name>A0A444J5J0_9BACT</name>
<protein>
    <recommendedName>
        <fullName evidence="1">Trypsin-co-occurring domain-containing protein</fullName>
    </recommendedName>
</protein>
<reference evidence="2 3" key="1">
    <citation type="submission" date="2017-01" db="EMBL/GenBank/DDBJ databases">
        <title>The cable genome- insights into the physiology and evolution of filamentous bacteria capable of sulfide oxidation via long distance electron transfer.</title>
        <authorList>
            <person name="Schreiber L."/>
            <person name="Bjerg J.T."/>
            <person name="Boggild A."/>
            <person name="Van De Vossenberg J."/>
            <person name="Meysman F."/>
            <person name="Nielsen L.P."/>
            <person name="Schramm A."/>
            <person name="Kjeldsen K.U."/>
        </authorList>
    </citation>
    <scope>NUCLEOTIDE SEQUENCE [LARGE SCALE GENOMIC DNA]</scope>
    <source>
        <strain evidence="2">A1</strain>
    </source>
</reference>
<dbReference type="InterPro" id="IPR045608">
    <property type="entry name" value="Trypco2"/>
</dbReference>
<proteinExistence type="predicted"/>
<feature type="domain" description="Trypsin-co-occurring" evidence="1">
    <location>
        <begin position="10"/>
        <end position="103"/>
    </location>
</feature>
<dbReference type="Pfam" id="PF19631">
    <property type="entry name" value="Trypco2"/>
    <property type="match status" value="1"/>
</dbReference>
<dbReference type="EMBL" id="MTKP01000164">
    <property type="protein sequence ID" value="RWX48353.1"/>
    <property type="molecule type" value="Genomic_DNA"/>
</dbReference>
<dbReference type="AlphaFoldDB" id="A0A444J5J0"/>
<evidence type="ECO:0000313" key="2">
    <source>
        <dbReference type="EMBL" id="RWX48353.1"/>
    </source>
</evidence>
<sequence>MERENTQSAVELAEVIEGLRSELEKAQESGEGKAIRFGVNEIELELNLTIAKKVKVGGKATGKVDLSEGVMKYLVGNVGAQITLSGEGEYQKVSEQKIKLTLSAKNADNSTVLLAGDDR</sequence>
<keyword evidence="3" id="KW-1185">Reference proteome</keyword>
<comment type="caution">
    <text evidence="2">The sequence shown here is derived from an EMBL/GenBank/DDBJ whole genome shotgun (WGS) entry which is preliminary data.</text>
</comment>
<organism evidence="2 3">
    <name type="scientific">Candidatus Electrothrix communis</name>
    <dbReference type="NCBI Taxonomy" id="1859133"/>
    <lineage>
        <taxon>Bacteria</taxon>
        <taxon>Pseudomonadati</taxon>
        <taxon>Thermodesulfobacteriota</taxon>
        <taxon>Desulfobulbia</taxon>
        <taxon>Desulfobulbales</taxon>
        <taxon>Desulfobulbaceae</taxon>
        <taxon>Candidatus Electrothrix</taxon>
    </lineage>
</organism>
<evidence type="ECO:0000259" key="1">
    <source>
        <dbReference type="Pfam" id="PF19631"/>
    </source>
</evidence>
<evidence type="ECO:0000313" key="3">
    <source>
        <dbReference type="Proteomes" id="UP000288086"/>
    </source>
</evidence>
<gene>
    <name evidence="2" type="ORF">VT98_11642</name>
</gene>
<dbReference type="Proteomes" id="UP000288086">
    <property type="component" value="Unassembled WGS sequence"/>
</dbReference>
<accession>A0A444J5J0</accession>